<gene>
    <name evidence="1" type="ORF">ACFFHF_20110</name>
</gene>
<organism evidence="1 2">
    <name type="scientific">Robertmurraya beringensis</name>
    <dbReference type="NCBI Taxonomy" id="641660"/>
    <lineage>
        <taxon>Bacteria</taxon>
        <taxon>Bacillati</taxon>
        <taxon>Bacillota</taxon>
        <taxon>Bacilli</taxon>
        <taxon>Bacillales</taxon>
        <taxon>Bacillaceae</taxon>
        <taxon>Robertmurraya</taxon>
    </lineage>
</organism>
<sequence>MQTKSRCHHRYMLNEDTFFVTEDGIELFILGESLQGYFVGGHVDFPLEMREINESAQKEKRLSSQPPQQLYLNMINQL</sequence>
<proteinExistence type="predicted"/>
<evidence type="ECO:0000313" key="1">
    <source>
        <dbReference type="EMBL" id="MFC0477498.1"/>
    </source>
</evidence>
<dbReference type="EMBL" id="JBHLUU010000122">
    <property type="protein sequence ID" value="MFC0477498.1"/>
    <property type="molecule type" value="Genomic_DNA"/>
</dbReference>
<comment type="caution">
    <text evidence="1">The sequence shown here is derived from an EMBL/GenBank/DDBJ whole genome shotgun (WGS) entry which is preliminary data.</text>
</comment>
<keyword evidence="2" id="KW-1185">Reference proteome</keyword>
<evidence type="ECO:0000313" key="2">
    <source>
        <dbReference type="Proteomes" id="UP001589738"/>
    </source>
</evidence>
<dbReference type="Proteomes" id="UP001589738">
    <property type="component" value="Unassembled WGS sequence"/>
</dbReference>
<dbReference type="RefSeq" id="WP_160547042.1">
    <property type="nucleotide sequence ID" value="NZ_JBHLUU010000122.1"/>
</dbReference>
<name>A0ABV6KW46_9BACI</name>
<accession>A0ABV6KW46</accession>
<protein>
    <submittedName>
        <fullName evidence="1">Uncharacterized protein</fullName>
    </submittedName>
</protein>
<reference evidence="1 2" key="1">
    <citation type="submission" date="2024-09" db="EMBL/GenBank/DDBJ databases">
        <authorList>
            <person name="Sun Q."/>
            <person name="Mori K."/>
        </authorList>
    </citation>
    <scope>NUCLEOTIDE SEQUENCE [LARGE SCALE GENOMIC DNA]</scope>
    <source>
        <strain evidence="1 2">CGMCC 1.9126</strain>
    </source>
</reference>